<dbReference type="RefSeq" id="WP_092463968.1">
    <property type="nucleotide sequence ID" value="NZ_BJEE01000011.1"/>
</dbReference>
<protein>
    <submittedName>
        <fullName evidence="1">Uncharacterized protein</fullName>
    </submittedName>
</protein>
<proteinExistence type="predicted"/>
<accession>A0A1C4C2N8</accession>
<dbReference type="EMBL" id="FMAO01000020">
    <property type="protein sequence ID" value="SCC13361.1"/>
    <property type="molecule type" value="Genomic_DNA"/>
</dbReference>
<keyword evidence="2" id="KW-1185">Reference proteome</keyword>
<evidence type="ECO:0000313" key="1">
    <source>
        <dbReference type="EMBL" id="SCC13361.1"/>
    </source>
</evidence>
<sequence length="59" mass="6595">MYGVYDKEGLPFLVDDKQEEMTFTNLTAGSFASTISRMKKGKRKHTNSGYSIVELKGMG</sequence>
<dbReference type="STRING" id="1505725.GA0061074_12013"/>
<dbReference type="Proteomes" id="UP000199268">
    <property type="component" value="Unassembled WGS sequence"/>
</dbReference>
<name>A0A1C4C2N8_9LACO</name>
<dbReference type="AlphaFoldDB" id="A0A1C4C2N8"/>
<evidence type="ECO:0000313" key="2">
    <source>
        <dbReference type="Proteomes" id="UP000199268"/>
    </source>
</evidence>
<reference evidence="2" key="1">
    <citation type="submission" date="2016-08" db="EMBL/GenBank/DDBJ databases">
        <authorList>
            <person name="Varghese N."/>
            <person name="Submissions Spin"/>
        </authorList>
    </citation>
    <scope>NUCLEOTIDE SEQUENCE [LARGE SCALE GENOMIC DNA]</scope>
    <source>
        <strain evidence="2">R-53094</strain>
    </source>
</reference>
<organism evidence="1 2">
    <name type="scientific">Weissella bombi</name>
    <dbReference type="NCBI Taxonomy" id="1505725"/>
    <lineage>
        <taxon>Bacteria</taxon>
        <taxon>Bacillati</taxon>
        <taxon>Bacillota</taxon>
        <taxon>Bacilli</taxon>
        <taxon>Lactobacillales</taxon>
        <taxon>Lactobacillaceae</taxon>
        <taxon>Weissella</taxon>
    </lineage>
</organism>
<gene>
    <name evidence="1" type="ORF">GA0061074_12013</name>
</gene>